<dbReference type="PANTHER" id="PTHR43280:SF2">
    <property type="entry name" value="HTH-TYPE TRANSCRIPTIONAL REGULATOR EXSA"/>
    <property type="match status" value="1"/>
</dbReference>
<dbReference type="GO" id="GO:0003700">
    <property type="term" value="F:DNA-binding transcription factor activity"/>
    <property type="evidence" value="ECO:0007669"/>
    <property type="project" value="InterPro"/>
</dbReference>
<dbReference type="Pfam" id="PF12833">
    <property type="entry name" value="HTH_18"/>
    <property type="match status" value="1"/>
</dbReference>
<keyword evidence="2" id="KW-0238">DNA-binding</keyword>
<dbReference type="SMART" id="SM00342">
    <property type="entry name" value="HTH_ARAC"/>
    <property type="match status" value="1"/>
</dbReference>
<feature type="domain" description="HTH araC/xylS-type" evidence="4">
    <location>
        <begin position="174"/>
        <end position="272"/>
    </location>
</feature>
<dbReference type="PROSITE" id="PS01124">
    <property type="entry name" value="HTH_ARAC_FAMILY_2"/>
    <property type="match status" value="1"/>
</dbReference>
<evidence type="ECO:0000313" key="6">
    <source>
        <dbReference type="Proteomes" id="UP000576225"/>
    </source>
</evidence>
<dbReference type="Proteomes" id="UP000576225">
    <property type="component" value="Unassembled WGS sequence"/>
</dbReference>
<evidence type="ECO:0000313" key="5">
    <source>
        <dbReference type="EMBL" id="NMD89206.1"/>
    </source>
</evidence>
<dbReference type="SUPFAM" id="SSF46689">
    <property type="entry name" value="Homeodomain-like"/>
    <property type="match status" value="2"/>
</dbReference>
<keyword evidence="3" id="KW-0804">Transcription</keyword>
<evidence type="ECO:0000256" key="3">
    <source>
        <dbReference type="ARBA" id="ARBA00023163"/>
    </source>
</evidence>
<proteinExistence type="predicted"/>
<dbReference type="Gene3D" id="1.10.10.60">
    <property type="entry name" value="Homeodomain-like"/>
    <property type="match status" value="2"/>
</dbReference>
<accession>A0A848B8Y2</accession>
<dbReference type="GO" id="GO:0043565">
    <property type="term" value="F:sequence-specific DNA binding"/>
    <property type="evidence" value="ECO:0007669"/>
    <property type="project" value="InterPro"/>
</dbReference>
<reference evidence="5 6" key="1">
    <citation type="submission" date="2020-04" db="EMBL/GenBank/DDBJ databases">
        <authorList>
            <person name="Hitch T.C.A."/>
            <person name="Wylensek D."/>
            <person name="Clavel T."/>
        </authorList>
    </citation>
    <scope>NUCLEOTIDE SEQUENCE [LARGE SCALE GENOMIC DNA]</scope>
    <source>
        <strain evidence="5 6">COR2-253-APC-1A</strain>
    </source>
</reference>
<dbReference type="SUPFAM" id="SSF51215">
    <property type="entry name" value="Regulatory protein AraC"/>
    <property type="match status" value="1"/>
</dbReference>
<evidence type="ECO:0000259" key="4">
    <source>
        <dbReference type="PROSITE" id="PS01124"/>
    </source>
</evidence>
<comment type="caution">
    <text evidence="5">The sequence shown here is derived from an EMBL/GenBank/DDBJ whole genome shotgun (WGS) entry which is preliminary data.</text>
</comment>
<evidence type="ECO:0000256" key="1">
    <source>
        <dbReference type="ARBA" id="ARBA00023015"/>
    </source>
</evidence>
<keyword evidence="1" id="KW-0805">Transcription regulation</keyword>
<dbReference type="PANTHER" id="PTHR43280">
    <property type="entry name" value="ARAC-FAMILY TRANSCRIPTIONAL REGULATOR"/>
    <property type="match status" value="1"/>
</dbReference>
<name>A0A848B8Y2_9BACT</name>
<dbReference type="RefSeq" id="WP_168964123.1">
    <property type="nucleotide sequence ID" value="NZ_JABAEW010000087.1"/>
</dbReference>
<gene>
    <name evidence="5" type="ORF">HF882_21705</name>
</gene>
<dbReference type="EMBL" id="JABAEW010000087">
    <property type="protein sequence ID" value="NMD89206.1"/>
    <property type="molecule type" value="Genomic_DNA"/>
</dbReference>
<sequence>MLNRNLDKLFAASCRLPEPANLYEGVSLPDDFELPDNLLLFFHDFCAAAPNAHHRYTLVFPFAEMRYYVDQLQYDLKPGQMLLLRPYQLRFLSPESAGYQRFFITFTLRKPQPYLPKTTVCELHEACYALLKQMLDFYAKKSPSDLAILLFHLLRDLSESTTFAASRKMSPEIAEAIRFISENLQNPFNNKDVALHLNMSESNLRRRFRDEIGQTMKNYIAKQRLKLAQHCLRKTQMRIEEVAKFCGYSSLFAFSHCFKHQMGISPIQFRNRESTQT</sequence>
<organism evidence="5 6">
    <name type="scientific">Victivallis vadensis</name>
    <dbReference type="NCBI Taxonomy" id="172901"/>
    <lineage>
        <taxon>Bacteria</taxon>
        <taxon>Pseudomonadati</taxon>
        <taxon>Lentisphaerota</taxon>
        <taxon>Lentisphaeria</taxon>
        <taxon>Victivallales</taxon>
        <taxon>Victivallaceae</taxon>
        <taxon>Victivallis</taxon>
    </lineage>
</organism>
<dbReference type="AlphaFoldDB" id="A0A848B8Y2"/>
<dbReference type="InterPro" id="IPR009057">
    <property type="entry name" value="Homeodomain-like_sf"/>
</dbReference>
<evidence type="ECO:0000256" key="2">
    <source>
        <dbReference type="ARBA" id="ARBA00023125"/>
    </source>
</evidence>
<dbReference type="InterPro" id="IPR037923">
    <property type="entry name" value="HTH-like"/>
</dbReference>
<dbReference type="InterPro" id="IPR018060">
    <property type="entry name" value="HTH_AraC"/>
</dbReference>
<protein>
    <submittedName>
        <fullName evidence="5">Helix-turn-helix transcriptional regulator</fullName>
    </submittedName>
</protein>